<comment type="caution">
    <text evidence="1">The sequence shown here is derived from an EMBL/GenBank/DDBJ whole genome shotgun (WGS) entry which is preliminary data.</text>
</comment>
<reference evidence="1 2" key="1">
    <citation type="submission" date="2018-03" db="EMBL/GenBank/DDBJ databases">
        <title>Brevisbacillus phylogenomics.</title>
        <authorList>
            <person name="Dunlap C."/>
        </authorList>
    </citation>
    <scope>NUCLEOTIDE SEQUENCE [LARGE SCALE GENOMIC DNA]</scope>
    <source>
        <strain evidence="1 2">NRRL NRS-1210</strain>
    </source>
</reference>
<evidence type="ECO:0000313" key="1">
    <source>
        <dbReference type="EMBL" id="PSJ89447.1"/>
    </source>
</evidence>
<sequence length="139" mass="15847">MAVLLKKMNEELTEELSHQVIGKYVHVPTNMHTTPTAEGGEEEVNIWFGGCVAGIEKAVIAFDYEKQEFREEPLTYTNFLLTDGMGYTVNRLHSEIYEITKEEFEQMLADHLATQAAELEAEKKLREASEEISTNEESM</sequence>
<dbReference type="EMBL" id="PXZM01000039">
    <property type="protein sequence ID" value="PSJ89447.1"/>
    <property type="molecule type" value="Genomic_DNA"/>
</dbReference>
<dbReference type="RefSeq" id="WP_106841079.1">
    <property type="nucleotide sequence ID" value="NZ_JBCNIW010000014.1"/>
</dbReference>
<dbReference type="OrthoDB" id="2623929at2"/>
<keyword evidence="2" id="KW-1185">Reference proteome</keyword>
<organism evidence="1 2">
    <name type="scientific">Brevibacillus fortis</name>
    <dbReference type="NCBI Taxonomy" id="2126352"/>
    <lineage>
        <taxon>Bacteria</taxon>
        <taxon>Bacillati</taxon>
        <taxon>Bacillota</taxon>
        <taxon>Bacilli</taxon>
        <taxon>Bacillales</taxon>
        <taxon>Paenibacillaceae</taxon>
        <taxon>Brevibacillus</taxon>
    </lineage>
</organism>
<protein>
    <submittedName>
        <fullName evidence="1">Uncharacterized protein</fullName>
    </submittedName>
</protein>
<proteinExistence type="predicted"/>
<dbReference type="AlphaFoldDB" id="A0A2P7UR86"/>
<dbReference type="Proteomes" id="UP000240419">
    <property type="component" value="Unassembled WGS sequence"/>
</dbReference>
<gene>
    <name evidence="1" type="ORF">C7R93_23440</name>
</gene>
<name>A0A2P7UR86_9BACL</name>
<accession>A0A2P7UR86</accession>
<evidence type="ECO:0000313" key="2">
    <source>
        <dbReference type="Proteomes" id="UP000240419"/>
    </source>
</evidence>